<dbReference type="GO" id="GO:0005634">
    <property type="term" value="C:nucleus"/>
    <property type="evidence" value="ECO:0007669"/>
    <property type="project" value="TreeGrafter"/>
</dbReference>
<gene>
    <name evidence="2" type="ORF">IMSHALPRED_006998</name>
</gene>
<dbReference type="GO" id="GO:0003729">
    <property type="term" value="F:mRNA binding"/>
    <property type="evidence" value="ECO:0007669"/>
    <property type="project" value="InterPro"/>
</dbReference>
<dbReference type="InterPro" id="IPR019416">
    <property type="entry name" value="NCBP3"/>
</dbReference>
<dbReference type="GO" id="GO:0000340">
    <property type="term" value="F:RNA 7-methylguanosine cap binding"/>
    <property type="evidence" value="ECO:0007669"/>
    <property type="project" value="InterPro"/>
</dbReference>
<proteinExistence type="predicted"/>
<feature type="compositionally biased region" description="Basic and acidic residues" evidence="1">
    <location>
        <begin position="314"/>
        <end position="327"/>
    </location>
</feature>
<organism evidence="2 3">
    <name type="scientific">Imshaugia aleurites</name>
    <dbReference type="NCBI Taxonomy" id="172621"/>
    <lineage>
        <taxon>Eukaryota</taxon>
        <taxon>Fungi</taxon>
        <taxon>Dikarya</taxon>
        <taxon>Ascomycota</taxon>
        <taxon>Pezizomycotina</taxon>
        <taxon>Lecanoromycetes</taxon>
        <taxon>OSLEUM clade</taxon>
        <taxon>Lecanoromycetidae</taxon>
        <taxon>Lecanorales</taxon>
        <taxon>Lecanorineae</taxon>
        <taxon>Parmeliaceae</taxon>
        <taxon>Imshaugia</taxon>
    </lineage>
</organism>
<reference evidence="2" key="1">
    <citation type="submission" date="2021-03" db="EMBL/GenBank/DDBJ databases">
        <authorList>
            <person name="Tagirdzhanova G."/>
        </authorList>
    </citation>
    <scope>NUCLEOTIDE SEQUENCE</scope>
</reference>
<protein>
    <submittedName>
        <fullName evidence="2">Uncharacterized protein</fullName>
    </submittedName>
</protein>
<feature type="compositionally biased region" description="Acidic residues" evidence="1">
    <location>
        <begin position="221"/>
        <end position="230"/>
    </location>
</feature>
<comment type="caution">
    <text evidence="2">The sequence shown here is derived from an EMBL/GenBank/DDBJ whole genome shotgun (WGS) entry which is preliminary data.</text>
</comment>
<evidence type="ECO:0000313" key="2">
    <source>
        <dbReference type="EMBL" id="CAF9926566.1"/>
    </source>
</evidence>
<dbReference type="AlphaFoldDB" id="A0A8H3FL23"/>
<evidence type="ECO:0000313" key="3">
    <source>
        <dbReference type="Proteomes" id="UP000664534"/>
    </source>
</evidence>
<dbReference type="OrthoDB" id="422106at2759"/>
<dbReference type="Pfam" id="PF10309">
    <property type="entry name" value="NCBP3"/>
    <property type="match status" value="1"/>
</dbReference>
<dbReference type="PANTHER" id="PTHR16291">
    <property type="entry name" value="NUCLEAR CAP-BINDING PROTEIN SUBUNIT 3"/>
    <property type="match status" value="1"/>
</dbReference>
<sequence>MEVAYSSSALERNLNLDQDTTEMELDSMDLDIDLGSMDDFNEPLAAINTISEYAVPSSHISDSEMAPTKVYIRGLEDLTTSDIKIFAAENHPSENPPRIEWIDDTSANLVFQGEEAAMTALQHLTLPSSENELLPLSQLRAAKKLSTHPESLLYVRIAAITDQKRPRAYEASRFYMMHPEHDPREVRRRGASFQGKGDYRRKGYSDDEHQRRRRKDKEDGFDASMYDDDDGKALSRRGSISSSANGRGNQGRLRGDSYRPAREERNGPRSSRDRSASPNGRNRHTSPPSYRSRDPHPFPRENKGKELFPSMSRSSRDADRNDKDLFRSNKPAADLTKDLYSTQDLFSNKMRAAEVKKELFPHKLNPNKHSRSDAFDAADETADLFANGMSVPFADGSSLRKSPIDRLKYSDPQSHMDGGDVDIGMNIRGASREQNQGLLIRGGAAVNATGTIKELFPGKSVGNAGKELFADKVEGRGARRNRAEDMFY</sequence>
<dbReference type="PANTHER" id="PTHR16291:SF0">
    <property type="entry name" value="NUCLEAR CAP-BINDING PROTEIN SUBUNIT 3"/>
    <property type="match status" value="1"/>
</dbReference>
<feature type="compositionally biased region" description="Basic and acidic residues" evidence="1">
    <location>
        <begin position="291"/>
        <end position="306"/>
    </location>
</feature>
<evidence type="ECO:0000256" key="1">
    <source>
        <dbReference type="SAM" id="MobiDB-lite"/>
    </source>
</evidence>
<keyword evidence="3" id="KW-1185">Reference proteome</keyword>
<accession>A0A8H3FL23</accession>
<feature type="region of interest" description="Disordered" evidence="1">
    <location>
        <begin position="180"/>
        <end position="329"/>
    </location>
</feature>
<feature type="compositionally biased region" description="Basic and acidic residues" evidence="1">
    <location>
        <begin position="197"/>
        <end position="220"/>
    </location>
</feature>
<feature type="compositionally biased region" description="Basic and acidic residues" evidence="1">
    <location>
        <begin position="253"/>
        <end position="275"/>
    </location>
</feature>
<dbReference type="Proteomes" id="UP000664534">
    <property type="component" value="Unassembled WGS sequence"/>
</dbReference>
<feature type="compositionally biased region" description="Polar residues" evidence="1">
    <location>
        <begin position="276"/>
        <end position="289"/>
    </location>
</feature>
<feature type="compositionally biased region" description="Polar residues" evidence="1">
    <location>
        <begin position="238"/>
        <end position="247"/>
    </location>
</feature>
<dbReference type="EMBL" id="CAJPDT010000043">
    <property type="protein sequence ID" value="CAF9926566.1"/>
    <property type="molecule type" value="Genomic_DNA"/>
</dbReference>
<name>A0A8H3FL23_9LECA</name>